<dbReference type="RefSeq" id="XP_026490089.2">
    <property type="nucleotide sequence ID" value="XM_026634304.2"/>
</dbReference>
<dbReference type="OMA" id="INHAYAQ"/>
<evidence type="ECO:0000256" key="1">
    <source>
        <dbReference type="ARBA" id="ARBA00005906"/>
    </source>
</evidence>
<evidence type="ECO:0000256" key="2">
    <source>
        <dbReference type="ARBA" id="ARBA00022737"/>
    </source>
</evidence>
<keyword evidence="2" id="KW-0677">Repeat</keyword>
<organism evidence="5 6">
    <name type="scientific">Vanessa tameamea</name>
    <name type="common">Kamehameha butterfly</name>
    <dbReference type="NCBI Taxonomy" id="334116"/>
    <lineage>
        <taxon>Eukaryota</taxon>
        <taxon>Metazoa</taxon>
        <taxon>Ecdysozoa</taxon>
        <taxon>Arthropoda</taxon>
        <taxon>Hexapoda</taxon>
        <taxon>Insecta</taxon>
        <taxon>Pterygota</taxon>
        <taxon>Neoptera</taxon>
        <taxon>Endopterygota</taxon>
        <taxon>Lepidoptera</taxon>
        <taxon>Glossata</taxon>
        <taxon>Ditrysia</taxon>
        <taxon>Papilionoidea</taxon>
        <taxon>Nymphalidae</taxon>
        <taxon>Nymphalinae</taxon>
        <taxon>Vanessa</taxon>
    </lineage>
</organism>
<comment type="similarity">
    <text evidence="1 3">Belongs to the chorion protein family.</text>
</comment>
<keyword evidence="4" id="KW-0732">Signal</keyword>
<accession>A0A8B8HZ12</accession>
<evidence type="ECO:0000256" key="4">
    <source>
        <dbReference type="SAM" id="SignalP"/>
    </source>
</evidence>
<dbReference type="AlphaFoldDB" id="A0A8B8HZ12"/>
<gene>
    <name evidence="6" type="primary">LOC113396359</name>
</gene>
<dbReference type="Proteomes" id="UP001652626">
    <property type="component" value="Chromosome 10"/>
</dbReference>
<dbReference type="Pfam" id="PF01723">
    <property type="entry name" value="Chorion_1"/>
    <property type="match status" value="1"/>
</dbReference>
<dbReference type="GO" id="GO:0007304">
    <property type="term" value="P:chorion-containing eggshell formation"/>
    <property type="evidence" value="ECO:0007669"/>
    <property type="project" value="InterPro"/>
</dbReference>
<sequence length="125" mass="12769">MATKTILVLCFQILFLESIFAQCIGTPACIPEAYGLAYPGTPGPFTSQLTMHIPALPAPAFSIVADDLIVDGIVSVAGSLPFLGTVTLGGSVPAVGEGSVLYNCGNGEVGMVRKTPAGRVPIGVY</sequence>
<keyword evidence="5" id="KW-1185">Reference proteome</keyword>
<protein>
    <submittedName>
        <fullName evidence="6">Chorion class B protein Ld10-like</fullName>
    </submittedName>
</protein>
<name>A0A8B8HZ12_VANTA</name>
<reference evidence="6" key="1">
    <citation type="submission" date="2025-08" db="UniProtKB">
        <authorList>
            <consortium name="RefSeq"/>
        </authorList>
    </citation>
    <scope>IDENTIFICATION</scope>
    <source>
        <tissue evidence="6">Whole body</tissue>
    </source>
</reference>
<proteinExistence type="inferred from homology"/>
<dbReference type="GeneID" id="113396359"/>
<evidence type="ECO:0000313" key="6">
    <source>
        <dbReference type="RefSeq" id="XP_026490089.2"/>
    </source>
</evidence>
<dbReference type="InterPro" id="IPR002635">
    <property type="entry name" value="Chorion"/>
</dbReference>
<evidence type="ECO:0000256" key="3">
    <source>
        <dbReference type="RuleBase" id="RU004378"/>
    </source>
</evidence>
<dbReference type="GO" id="GO:0005213">
    <property type="term" value="F:structural constituent of egg chorion"/>
    <property type="evidence" value="ECO:0007669"/>
    <property type="project" value="InterPro"/>
</dbReference>
<dbReference type="GO" id="GO:0042600">
    <property type="term" value="C:egg chorion"/>
    <property type="evidence" value="ECO:0007669"/>
    <property type="project" value="InterPro"/>
</dbReference>
<feature type="chain" id="PRO_5046528647" evidence="4">
    <location>
        <begin position="22"/>
        <end position="125"/>
    </location>
</feature>
<dbReference type="OrthoDB" id="6930117at2759"/>
<feature type="signal peptide" evidence="4">
    <location>
        <begin position="1"/>
        <end position="21"/>
    </location>
</feature>
<evidence type="ECO:0000313" key="5">
    <source>
        <dbReference type="Proteomes" id="UP001652626"/>
    </source>
</evidence>